<dbReference type="InterPro" id="IPR025240">
    <property type="entry name" value="DUF4189"/>
</dbReference>
<keyword evidence="4" id="KW-1185">Reference proteome</keyword>
<dbReference type="Proteomes" id="UP000198761">
    <property type="component" value="Unassembled WGS sequence"/>
</dbReference>
<evidence type="ECO:0000256" key="1">
    <source>
        <dbReference type="SAM" id="SignalP"/>
    </source>
</evidence>
<protein>
    <recommendedName>
        <fullName evidence="2">DUF4189 domain-containing protein</fullName>
    </recommendedName>
</protein>
<reference evidence="3 4" key="1">
    <citation type="submission" date="2016-10" db="EMBL/GenBank/DDBJ databases">
        <authorList>
            <person name="de Groot N.N."/>
        </authorList>
    </citation>
    <scope>NUCLEOTIDE SEQUENCE [LARGE SCALE GENOMIC DNA]</scope>
    <source>
        <strain evidence="3 4">DSM 3857</strain>
    </source>
</reference>
<dbReference type="EMBL" id="FOCE01000002">
    <property type="protein sequence ID" value="SEM82945.1"/>
    <property type="molecule type" value="Genomic_DNA"/>
</dbReference>
<evidence type="ECO:0000259" key="2">
    <source>
        <dbReference type="Pfam" id="PF13827"/>
    </source>
</evidence>
<dbReference type="Pfam" id="PF13827">
    <property type="entry name" value="DUF4189"/>
    <property type="match status" value="1"/>
</dbReference>
<name>A0A1H8BJ96_9RHOB</name>
<feature type="domain" description="DUF4189" evidence="2">
    <location>
        <begin position="66"/>
        <end position="119"/>
    </location>
</feature>
<feature type="signal peptide" evidence="1">
    <location>
        <begin position="1"/>
        <end position="20"/>
    </location>
</feature>
<proteinExistence type="predicted"/>
<dbReference type="OrthoDB" id="7658791at2"/>
<feature type="chain" id="PRO_5011508572" description="DUF4189 domain-containing protein" evidence="1">
    <location>
        <begin position="21"/>
        <end position="188"/>
    </location>
</feature>
<dbReference type="AlphaFoldDB" id="A0A1H8BJ96"/>
<evidence type="ECO:0000313" key="4">
    <source>
        <dbReference type="Proteomes" id="UP000198761"/>
    </source>
</evidence>
<accession>A0A1H8BJ96</accession>
<organism evidence="3 4">
    <name type="scientific">Gemmobacter aquatilis</name>
    <dbReference type="NCBI Taxonomy" id="933059"/>
    <lineage>
        <taxon>Bacteria</taxon>
        <taxon>Pseudomonadati</taxon>
        <taxon>Pseudomonadota</taxon>
        <taxon>Alphaproteobacteria</taxon>
        <taxon>Rhodobacterales</taxon>
        <taxon>Paracoccaceae</taxon>
        <taxon>Gemmobacter</taxon>
    </lineage>
</organism>
<evidence type="ECO:0000313" key="3">
    <source>
        <dbReference type="EMBL" id="SEM82945.1"/>
    </source>
</evidence>
<gene>
    <name evidence="3" type="ORF">SAMN04488103_102195</name>
</gene>
<sequence>MRKLAAVLGGVLCCAAPVLAEPMGAEAAGALLYPAKGSAVEMLPQDVLSETDVKALTMVGTGQPYYGAIAISPSEGLMVEATVAAVNHHSTEAAEAAALKGCEEKRKGEAACAVVALIRPEGWEARDLQLSSDATAAVQGDYTAPGALAISGSTGMFGLAKGTDAGAAAVAACEEKAKAGDCVVAVAD</sequence>
<keyword evidence="1" id="KW-0732">Signal</keyword>
<dbReference type="STRING" id="933059.SAMN04488103_102195"/>